<feature type="domain" description="RSE1/DDB1/CPSF1 first beta-propeller" evidence="12">
    <location>
        <begin position="79"/>
        <end position="442"/>
    </location>
</feature>
<dbReference type="Pfam" id="PF23726">
    <property type="entry name" value="Beta-prop_RSE1_2nd"/>
    <property type="match status" value="1"/>
</dbReference>
<keyword evidence="4" id="KW-0539">Nucleus</keyword>
<evidence type="ECO:0000256" key="6">
    <source>
        <dbReference type="ARBA" id="ARBA00038304"/>
    </source>
</evidence>
<proteinExistence type="inferred from homology"/>
<evidence type="ECO:0000256" key="4">
    <source>
        <dbReference type="ARBA" id="ARBA00023242"/>
    </source>
</evidence>
<dbReference type="InterPro" id="IPR018846">
    <property type="entry name" value="Beta-prop_RSE1/DDB1/CPSF1_1st"/>
</dbReference>
<accession>A0A9P4JBN5</accession>
<evidence type="ECO:0000259" key="11">
    <source>
        <dbReference type="Pfam" id="PF03178"/>
    </source>
</evidence>
<evidence type="ECO:0000256" key="1">
    <source>
        <dbReference type="ARBA" id="ARBA00004123"/>
    </source>
</evidence>
<reference evidence="14" key="1">
    <citation type="journal article" date="2020" name="Stud. Mycol.">
        <title>101 Dothideomycetes genomes: a test case for predicting lifestyles and emergence of pathogens.</title>
        <authorList>
            <person name="Haridas S."/>
            <person name="Albert R."/>
            <person name="Binder M."/>
            <person name="Bloem J."/>
            <person name="Labutti K."/>
            <person name="Salamov A."/>
            <person name="Andreopoulos B."/>
            <person name="Baker S."/>
            <person name="Barry K."/>
            <person name="Bills G."/>
            <person name="Bluhm B."/>
            <person name="Cannon C."/>
            <person name="Castanera R."/>
            <person name="Culley D."/>
            <person name="Daum C."/>
            <person name="Ezra D."/>
            <person name="Gonzalez J."/>
            <person name="Henrissat B."/>
            <person name="Kuo A."/>
            <person name="Liang C."/>
            <person name="Lipzen A."/>
            <person name="Lutzoni F."/>
            <person name="Magnuson J."/>
            <person name="Mondo S."/>
            <person name="Nolan M."/>
            <person name="Ohm R."/>
            <person name="Pangilinan J."/>
            <person name="Park H.-J."/>
            <person name="Ramirez L."/>
            <person name="Alfaro M."/>
            <person name="Sun H."/>
            <person name="Tritt A."/>
            <person name="Yoshinaga Y."/>
            <person name="Zwiers L.-H."/>
            <person name="Turgeon B."/>
            <person name="Goodwin S."/>
            <person name="Spatafora J."/>
            <person name="Crous P."/>
            <person name="Grigoriev I."/>
        </authorList>
    </citation>
    <scope>NUCLEOTIDE SEQUENCE</scope>
    <source>
        <strain evidence="14">ATCC 74209</strain>
    </source>
</reference>
<comment type="subcellular location">
    <subcellularLocation>
        <location evidence="1">Nucleus</location>
    </subcellularLocation>
</comment>
<dbReference type="InterPro" id="IPR015943">
    <property type="entry name" value="WD40/YVTN_repeat-like_dom_sf"/>
</dbReference>
<comment type="function">
    <text evidence="5">RNA-binding component of the cleavage and polyadenylation factor (CPF) complex, which plays a key role in polyadenylation-dependent pre-mRNA 3'-end formation and cooperates with cleavage factors including the CFIA complex and NAB4/CFIB. Involved in poly(A) site recognition. May be involved in coupling transcription termination and mRNA 3'-end formation.</text>
</comment>
<dbReference type="GO" id="GO:0005634">
    <property type="term" value="C:nucleus"/>
    <property type="evidence" value="ECO:0007669"/>
    <property type="project" value="UniProtKB-SubCell"/>
</dbReference>
<dbReference type="PANTHER" id="PTHR10644">
    <property type="entry name" value="DNA REPAIR/RNA PROCESSING CPSF FAMILY"/>
    <property type="match status" value="1"/>
</dbReference>
<keyword evidence="2" id="KW-0507">mRNA processing</keyword>
<dbReference type="OrthoDB" id="6109at2759"/>
<keyword evidence="15" id="KW-1185">Reference proteome</keyword>
<evidence type="ECO:0000259" key="12">
    <source>
        <dbReference type="Pfam" id="PF10433"/>
    </source>
</evidence>
<dbReference type="FunFam" id="2.130.10.10:FF:000625">
    <property type="entry name" value="mRNA cleavage and polyadenylation factor subunit"/>
    <property type="match status" value="1"/>
</dbReference>
<organism evidence="14 15">
    <name type="scientific">Delitschia confertaspora ATCC 74209</name>
    <dbReference type="NCBI Taxonomy" id="1513339"/>
    <lineage>
        <taxon>Eukaryota</taxon>
        <taxon>Fungi</taxon>
        <taxon>Dikarya</taxon>
        <taxon>Ascomycota</taxon>
        <taxon>Pezizomycotina</taxon>
        <taxon>Dothideomycetes</taxon>
        <taxon>Pleosporomycetidae</taxon>
        <taxon>Pleosporales</taxon>
        <taxon>Delitschiaceae</taxon>
        <taxon>Delitschia</taxon>
    </lineage>
</organism>
<evidence type="ECO:0000256" key="10">
    <source>
        <dbReference type="SAM" id="MobiDB-lite"/>
    </source>
</evidence>
<evidence type="ECO:0000313" key="14">
    <source>
        <dbReference type="EMBL" id="KAF2196300.1"/>
    </source>
</evidence>
<feature type="domain" description="RSE1/DDB1/CPSF1 second beta-propeller" evidence="13">
    <location>
        <begin position="561"/>
        <end position="963"/>
    </location>
</feature>
<dbReference type="EMBL" id="ML994423">
    <property type="protein sequence ID" value="KAF2196300.1"/>
    <property type="molecule type" value="Genomic_DNA"/>
</dbReference>
<evidence type="ECO:0000256" key="3">
    <source>
        <dbReference type="ARBA" id="ARBA00022884"/>
    </source>
</evidence>
<evidence type="ECO:0000256" key="5">
    <source>
        <dbReference type="ARBA" id="ARBA00037232"/>
    </source>
</evidence>
<dbReference type="Pfam" id="PF03178">
    <property type="entry name" value="CPSF_A"/>
    <property type="match status" value="1"/>
</dbReference>
<feature type="region of interest" description="Disordered" evidence="10">
    <location>
        <begin position="1282"/>
        <end position="1302"/>
    </location>
</feature>
<comment type="caution">
    <text evidence="14">The sequence shown here is derived from an EMBL/GenBank/DDBJ whole genome shotgun (WGS) entry which is preliminary data.</text>
</comment>
<evidence type="ECO:0000256" key="8">
    <source>
        <dbReference type="ARBA" id="ARBA00039443"/>
    </source>
</evidence>
<dbReference type="GO" id="GO:0003723">
    <property type="term" value="F:RNA binding"/>
    <property type="evidence" value="ECO:0007669"/>
    <property type="project" value="UniProtKB-KW"/>
</dbReference>
<evidence type="ECO:0000256" key="9">
    <source>
        <dbReference type="ARBA" id="ARBA00041264"/>
    </source>
</evidence>
<dbReference type="Proteomes" id="UP000799536">
    <property type="component" value="Unassembled WGS sequence"/>
</dbReference>
<dbReference type="InterPro" id="IPR050358">
    <property type="entry name" value="RSE1/DDB1/CFT1"/>
</dbReference>
<name>A0A9P4JBN5_9PLEO</name>
<dbReference type="GO" id="GO:0006397">
    <property type="term" value="P:mRNA processing"/>
    <property type="evidence" value="ECO:0007669"/>
    <property type="project" value="UniProtKB-KW"/>
</dbReference>
<gene>
    <name evidence="14" type="ORF">GQ43DRAFT_436136</name>
</gene>
<keyword evidence="3" id="KW-0694">RNA-binding</keyword>
<evidence type="ECO:0000256" key="2">
    <source>
        <dbReference type="ARBA" id="ARBA00022664"/>
    </source>
</evidence>
<dbReference type="InterPro" id="IPR004871">
    <property type="entry name" value="RSE1/DDB1/CPSF1_C"/>
</dbReference>
<dbReference type="Pfam" id="PF10433">
    <property type="entry name" value="Beta-prop_RSE1_1st"/>
    <property type="match status" value="1"/>
</dbReference>
<comment type="similarity">
    <text evidence="6">Belongs to the CFT1 family.</text>
</comment>
<feature type="compositionally biased region" description="Polar residues" evidence="10">
    <location>
        <begin position="1282"/>
        <end position="1296"/>
    </location>
</feature>
<dbReference type="Gene3D" id="2.130.10.10">
    <property type="entry name" value="YVTN repeat-like/Quinoprotein amine dehydrogenase"/>
    <property type="match status" value="3"/>
</dbReference>
<dbReference type="FunFam" id="2.130.10.10:FF:000788">
    <property type="entry name" value="mRNA cleavage and polyadenylation factor subunit"/>
    <property type="match status" value="1"/>
</dbReference>
<dbReference type="InterPro" id="IPR058543">
    <property type="entry name" value="Beta-prop_RSE1/DDB1/CPSF1_2nd"/>
</dbReference>
<evidence type="ECO:0000313" key="15">
    <source>
        <dbReference type="Proteomes" id="UP000799536"/>
    </source>
</evidence>
<protein>
    <recommendedName>
        <fullName evidence="8">Protein CFT1</fullName>
    </recommendedName>
    <alternativeName>
        <fullName evidence="9">Cleavage factor two protein 1</fullName>
    </alternativeName>
    <alternativeName>
        <fullName evidence="7">Protein cft1</fullName>
    </alternativeName>
</protein>
<evidence type="ECO:0000256" key="7">
    <source>
        <dbReference type="ARBA" id="ARBA00039187"/>
    </source>
</evidence>
<evidence type="ECO:0000259" key="13">
    <source>
        <dbReference type="Pfam" id="PF23726"/>
    </source>
</evidence>
<sequence length="1421" mass="155054">MQCYTEIVAPTAVRHAVHLPFLSRKANNLVVAKSSLLQIFELKGTITEAAEISGAENDVSLMPDTEAADVPLQRTEYTSKLVLIGEYPLAGIITSLARVRVRGTKSGAEVLLVAFRDAKLSLVEWDPEVYNLNTISIHYYENPDLLSEPWGVELANCHNFLTADPSSRCAALKFGPRNLAILPFRQADEDLAIDQYDPDQEEKSKAVNGDSGAKANQTPYAASFVLPLTMLDPALTHPVHLAFLYEYREPTFGIISASQAAASSLLQERKDILTYTVFTLDLEQKASTTLLSVTGIPYDISRVVPLPLPVGGALLIGNNEIIHVDQGGKSNGIAVNELAKSSTGFSLADQSDLALRLEGCVIEQISLDTGDALIILNNGDLLTLTFTLDGRSVSRMTLQPVDEDHGGRVVSCRASCATNIGRGRIFVGSEDGDSVLLGWTNKADLTGLTRSGAFEDDGDTSDEEIVDDLDDDLYDDTPLPVKQTKAVTAAASAPGSYTFRIHDVLPSLAPIKGVTFPTPPIPTSGQGTNVSSQPFPTVDILASTGTGRAGALTVLNRELHPTNIKETTLASARGLWTLHTRRQARKGLISEGGHDAEGEMASDAEYDQYLVVCRAGSNGNEDTIVYQINGTEFEETSKGDFEREDGSTMNVGALAEGTKVVQVLRNEIRTYDSETINPLSPPAKSHLCYILFMSAQLNMDQIIPMEDEDSGAELRIINTSFADPYLLVLRDDSTVKLFKANGSGEVEEMESDVLSSFKWMSASLYKSATGPEAMAFLLTPEGGLHIYTMPDLSSPSYIADGLSFLPPFLTAEYAPRRTTAKAALTEILVADLGDMTTKSPHLIPFHYPARSSSSSEPFTSNLRWIKLSQQHLPKYSEEPALDTEDAGRREESTLIPLDNVGGYSTVFQSGASPCFILKEASSAPRVIGLSSKAVKGLTRYHTAASERGFAYIDVDNTLRISRLPSQTRYGDLGWEMRKIPQGQEIHAVAYHPRGLYVMGTGQMEEFTLPEDTYHYEWAKEDTTFKPNVERGVLKVMDARTLSVIDTHILEPQEAIMCVEVLNLEVSESTHERKPLVAVGTAIVHGEDLATKGAIYIFEVITVVPEPGKPETNKKLRLISKEEVKGAVTAVSELGTQGFLIMAQGQKCMVRGLKEDGTLLPVAFMDMQCYVTVLKTLGTTGMLLMGDAYKGMWFAGYTEEPYKMMIFGKSRSKMEVMAAEFLPFEKQLHFIVADADCNLHVLQFDPDQPKSLSGQRLLHKSTFHTGHFPTTMSLHRSSINLPSTSDLPSVNSSSDPNSMEIDNPFEPKQPFYQILHTTQSGTIALITPLPESTYRRLNALAIFLANNLESSCGLNPRAYRAVEGEMGSGSGTRGIVDGNLLMRWGELGEPRRWEGLAKVGGTEWGSRAEREVLSGAGLFLKN</sequence>
<feature type="domain" description="RSE1/DDB1/CPSF1 C-terminal" evidence="11">
    <location>
        <begin position="1032"/>
        <end position="1383"/>
    </location>
</feature>